<evidence type="ECO:0000256" key="2">
    <source>
        <dbReference type="ARBA" id="ARBA00004123"/>
    </source>
</evidence>
<gene>
    <name evidence="9" type="ORF">QE152_g15241</name>
</gene>
<accession>A0AAW1L8E0</accession>
<dbReference type="AlphaFoldDB" id="A0AAW1L8E0"/>
<evidence type="ECO:0000256" key="6">
    <source>
        <dbReference type="ARBA" id="ARBA00022801"/>
    </source>
</evidence>
<sequence length="219" mass="24930">MICNFFRRFRLKKGTVERLLQQIEHNLLHRTNRNHCVTLMVQLLLTLRYFASGSLYIVAADFAGVSKATAGKIIAKVTNVIASLRPQYIALANSEAEQNIVIDNFYRIARFPRTIGAIDCTHIRIQSPVGDNGYAVRKYLITPLANPQSPAENLFNESQIRTRNVIERTFGVWKRRFPILSVGMRCRISLMQVVIVATAILLNLARMENEELPPDAYIQ</sequence>
<comment type="similarity">
    <text evidence="3">Belongs to the HARBI1 family.</text>
</comment>
<evidence type="ECO:0000256" key="7">
    <source>
        <dbReference type="ARBA" id="ARBA00023242"/>
    </source>
</evidence>
<evidence type="ECO:0000259" key="8">
    <source>
        <dbReference type="Pfam" id="PF13359"/>
    </source>
</evidence>
<dbReference type="PANTHER" id="PTHR22930">
    <property type="match status" value="1"/>
</dbReference>
<dbReference type="GO" id="GO:0046872">
    <property type="term" value="F:metal ion binding"/>
    <property type="evidence" value="ECO:0007669"/>
    <property type="project" value="UniProtKB-KW"/>
</dbReference>
<keyword evidence="7" id="KW-0539">Nucleus</keyword>
<evidence type="ECO:0000256" key="5">
    <source>
        <dbReference type="ARBA" id="ARBA00022723"/>
    </source>
</evidence>
<keyword evidence="10" id="KW-1185">Reference proteome</keyword>
<evidence type="ECO:0000313" key="9">
    <source>
        <dbReference type="EMBL" id="KAK9730338.1"/>
    </source>
</evidence>
<dbReference type="Proteomes" id="UP001458880">
    <property type="component" value="Unassembled WGS sequence"/>
</dbReference>
<evidence type="ECO:0000256" key="4">
    <source>
        <dbReference type="ARBA" id="ARBA00022722"/>
    </source>
</evidence>
<organism evidence="9 10">
    <name type="scientific">Popillia japonica</name>
    <name type="common">Japanese beetle</name>
    <dbReference type="NCBI Taxonomy" id="7064"/>
    <lineage>
        <taxon>Eukaryota</taxon>
        <taxon>Metazoa</taxon>
        <taxon>Ecdysozoa</taxon>
        <taxon>Arthropoda</taxon>
        <taxon>Hexapoda</taxon>
        <taxon>Insecta</taxon>
        <taxon>Pterygota</taxon>
        <taxon>Neoptera</taxon>
        <taxon>Endopterygota</taxon>
        <taxon>Coleoptera</taxon>
        <taxon>Polyphaga</taxon>
        <taxon>Scarabaeiformia</taxon>
        <taxon>Scarabaeidae</taxon>
        <taxon>Rutelinae</taxon>
        <taxon>Popillia</taxon>
    </lineage>
</organism>
<keyword evidence="4" id="KW-0540">Nuclease</keyword>
<dbReference type="GO" id="GO:0016787">
    <property type="term" value="F:hydrolase activity"/>
    <property type="evidence" value="ECO:0007669"/>
    <property type="project" value="UniProtKB-KW"/>
</dbReference>
<keyword evidence="6" id="KW-0378">Hydrolase</keyword>
<evidence type="ECO:0000256" key="1">
    <source>
        <dbReference type="ARBA" id="ARBA00001968"/>
    </source>
</evidence>
<dbReference type="PANTHER" id="PTHR22930:SF85">
    <property type="entry name" value="GH03217P-RELATED"/>
    <property type="match status" value="1"/>
</dbReference>
<dbReference type="GO" id="GO:0004519">
    <property type="term" value="F:endonuclease activity"/>
    <property type="evidence" value="ECO:0007669"/>
    <property type="project" value="UniProtKB-KW"/>
</dbReference>
<name>A0AAW1L8E0_POPJA</name>
<evidence type="ECO:0000313" key="10">
    <source>
        <dbReference type="Proteomes" id="UP001458880"/>
    </source>
</evidence>
<dbReference type="InterPro" id="IPR027806">
    <property type="entry name" value="HARBI1_dom"/>
</dbReference>
<reference evidence="9 10" key="1">
    <citation type="journal article" date="2024" name="BMC Genomics">
        <title>De novo assembly and annotation of Popillia japonica's genome with initial clues to its potential as an invasive pest.</title>
        <authorList>
            <person name="Cucini C."/>
            <person name="Boschi S."/>
            <person name="Funari R."/>
            <person name="Cardaioli E."/>
            <person name="Iannotti N."/>
            <person name="Marturano G."/>
            <person name="Paoli F."/>
            <person name="Bruttini M."/>
            <person name="Carapelli A."/>
            <person name="Frati F."/>
            <person name="Nardi F."/>
        </authorList>
    </citation>
    <scope>NUCLEOTIDE SEQUENCE [LARGE SCALE GENOMIC DNA]</scope>
    <source>
        <strain evidence="9">DMR45628</strain>
    </source>
</reference>
<comment type="caution">
    <text evidence="9">The sequence shown here is derived from an EMBL/GenBank/DDBJ whole genome shotgun (WGS) entry which is preliminary data.</text>
</comment>
<proteinExistence type="inferred from homology"/>
<dbReference type="InterPro" id="IPR045249">
    <property type="entry name" value="HARBI1-like"/>
</dbReference>
<keyword evidence="5" id="KW-0479">Metal-binding</keyword>
<evidence type="ECO:0000256" key="3">
    <source>
        <dbReference type="ARBA" id="ARBA00006958"/>
    </source>
</evidence>
<feature type="domain" description="DDE Tnp4" evidence="8">
    <location>
        <begin position="129"/>
        <end position="203"/>
    </location>
</feature>
<comment type="cofactor">
    <cofactor evidence="1">
        <name>a divalent metal cation</name>
        <dbReference type="ChEBI" id="CHEBI:60240"/>
    </cofactor>
</comment>
<comment type="subcellular location">
    <subcellularLocation>
        <location evidence="2">Nucleus</location>
    </subcellularLocation>
</comment>
<protein>
    <submittedName>
        <fullName evidence="9">DDE superfamily endonuclease</fullName>
    </submittedName>
</protein>
<keyword evidence="9" id="KW-0255">Endonuclease</keyword>
<dbReference type="Pfam" id="PF13359">
    <property type="entry name" value="DDE_Tnp_4"/>
    <property type="match status" value="1"/>
</dbReference>
<dbReference type="EMBL" id="JASPKY010000148">
    <property type="protein sequence ID" value="KAK9730338.1"/>
    <property type="molecule type" value="Genomic_DNA"/>
</dbReference>
<dbReference type="GO" id="GO:0005634">
    <property type="term" value="C:nucleus"/>
    <property type="evidence" value="ECO:0007669"/>
    <property type="project" value="UniProtKB-SubCell"/>
</dbReference>